<dbReference type="Proteomes" id="UP000319671">
    <property type="component" value="Unassembled WGS sequence"/>
</dbReference>
<organism evidence="1 2">
    <name type="scientific">Neobacillus bataviensis</name>
    <dbReference type="NCBI Taxonomy" id="220685"/>
    <lineage>
        <taxon>Bacteria</taxon>
        <taxon>Bacillati</taxon>
        <taxon>Bacillota</taxon>
        <taxon>Bacilli</taxon>
        <taxon>Bacillales</taxon>
        <taxon>Bacillaceae</taxon>
        <taxon>Neobacillus</taxon>
    </lineage>
</organism>
<dbReference type="AlphaFoldDB" id="A0A561CZ99"/>
<proteinExistence type="predicted"/>
<gene>
    <name evidence="1" type="ORF">FB550_111213</name>
</gene>
<evidence type="ECO:0000313" key="1">
    <source>
        <dbReference type="EMBL" id="TWD96553.1"/>
    </source>
</evidence>
<dbReference type="EMBL" id="VIVN01000011">
    <property type="protein sequence ID" value="TWD96553.1"/>
    <property type="molecule type" value="Genomic_DNA"/>
</dbReference>
<comment type="caution">
    <text evidence="1">The sequence shown here is derived from an EMBL/GenBank/DDBJ whole genome shotgun (WGS) entry which is preliminary data.</text>
</comment>
<keyword evidence="2" id="KW-1185">Reference proteome</keyword>
<sequence>MTSTLGTQFIPIVKQSITMSSNSITSLTSSSQDRMQYHKAVLKSVGITALSSLGTLNLSGNLIPQAGLTRPDPNLAASQVYFQSAYKLTNTVAIPVLQPAGGQATILKAIPSLKGLGKRVILVKLFQSIMKYGRF</sequence>
<name>A0A561CZ99_9BACI</name>
<reference evidence="1 2" key="1">
    <citation type="submission" date="2019-06" db="EMBL/GenBank/DDBJ databases">
        <title>Sorghum-associated microbial communities from plants grown in Nebraska, USA.</title>
        <authorList>
            <person name="Schachtman D."/>
        </authorList>
    </citation>
    <scope>NUCLEOTIDE SEQUENCE [LARGE SCALE GENOMIC DNA]</scope>
    <source>
        <strain evidence="1 2">2482</strain>
    </source>
</reference>
<dbReference type="RefSeq" id="WP_144567028.1">
    <property type="nucleotide sequence ID" value="NZ_VIVN01000011.1"/>
</dbReference>
<accession>A0A561CZ99</accession>
<evidence type="ECO:0000313" key="2">
    <source>
        <dbReference type="Proteomes" id="UP000319671"/>
    </source>
</evidence>
<protein>
    <submittedName>
        <fullName evidence="1">Uncharacterized protein</fullName>
    </submittedName>
</protein>